<evidence type="ECO:0000313" key="1">
    <source>
        <dbReference type="EMBL" id="ACL70076.1"/>
    </source>
</evidence>
<dbReference type="Proteomes" id="UP000000719">
    <property type="component" value="Chromosome"/>
</dbReference>
<dbReference type="eggNOG" id="ENOG5033Q8A">
    <property type="taxonomic scope" value="Bacteria"/>
</dbReference>
<reference evidence="1 2" key="1">
    <citation type="journal article" date="2009" name="PLoS ONE">
        <title>Genome analysis of the anaerobic thermohalophilic bacterium Halothermothrix orenii.</title>
        <authorList>
            <person name="Mavromatis K."/>
            <person name="Ivanova N."/>
            <person name="Anderson I."/>
            <person name="Lykidis A."/>
            <person name="Hooper S.D."/>
            <person name="Sun H."/>
            <person name="Kunin V."/>
            <person name="Lapidus A."/>
            <person name="Hugenholtz P."/>
            <person name="Patel B."/>
            <person name="Kyrpides N.C."/>
        </authorList>
    </citation>
    <scope>NUCLEOTIDE SEQUENCE [LARGE SCALE GENOMIC DNA]</scope>
    <source>
        <strain evidence="2">H 168 / OCM 544 / DSM 9562</strain>
    </source>
</reference>
<dbReference type="AlphaFoldDB" id="B8CXQ7"/>
<dbReference type="HOGENOM" id="CLU_764546_0_0_9"/>
<organism evidence="1 2">
    <name type="scientific">Halothermothrix orenii (strain H 168 / OCM 544 / DSM 9562)</name>
    <dbReference type="NCBI Taxonomy" id="373903"/>
    <lineage>
        <taxon>Bacteria</taxon>
        <taxon>Bacillati</taxon>
        <taxon>Bacillota</taxon>
        <taxon>Clostridia</taxon>
        <taxon>Halanaerobiales</taxon>
        <taxon>Halothermotrichaceae</taxon>
        <taxon>Halothermothrix</taxon>
    </lineage>
</organism>
<name>B8CXQ7_HALOH</name>
<protein>
    <submittedName>
        <fullName evidence="1">Uncharacterized protein</fullName>
    </submittedName>
</protein>
<dbReference type="OrthoDB" id="2111334at2"/>
<dbReference type="RefSeq" id="WP_012636260.1">
    <property type="nucleotide sequence ID" value="NC_011899.1"/>
</dbReference>
<sequence>MKKRVGYGLLFFLLVITLASLTITAKEQEGVYYYPETLMDARDLYFNGTEVGILARAYNGDTYFLVYELGNPYLTGVYNFLATSIEDIQNGTLPEEEGVYYLPDGVTDVRDIQIINREILITSRTDGGDVAMTIYQMGQSYPTSFVLYQAEPIEKILNNNLTPEHGLYYIPDTTTDVRDVDIIGQEIILTCQTTIGDVAMIFYEMGESYPTSFAIFQATAPEKVDNRELPVEKGMYYIPDGGTDVRAVDFVGNEFVLTAPTDRGDVAMIFYNMGESYPNSYARFQSTEPSKVDNRELQGEQGLYFIPDGLTDIRGVIIENSDILFLSKARSGIIMTLFQGGNSYPVSYAFFKPTEPDKCFDN</sequence>
<accession>B8CXQ7</accession>
<evidence type="ECO:0000313" key="2">
    <source>
        <dbReference type="Proteomes" id="UP000000719"/>
    </source>
</evidence>
<dbReference type="EMBL" id="CP001098">
    <property type="protein sequence ID" value="ACL70076.1"/>
    <property type="molecule type" value="Genomic_DNA"/>
</dbReference>
<dbReference type="KEGG" id="hor:Hore_13260"/>
<dbReference type="STRING" id="373903.Hore_13260"/>
<gene>
    <name evidence="1" type="ordered locus">Hore_13260</name>
</gene>
<keyword evidence="2" id="KW-1185">Reference proteome</keyword>
<proteinExistence type="predicted"/>